<reference evidence="3" key="1">
    <citation type="submission" date="2016-03" db="EMBL/GenBank/DDBJ databases">
        <authorList>
            <person name="Sibley D."/>
            <person name="Venepally P."/>
            <person name="Karamycheva S."/>
            <person name="Hadjithomas M."/>
            <person name="Khan A."/>
            <person name="Brunk B."/>
            <person name="Roos D."/>
            <person name="Caler E."/>
            <person name="Lorenzi H."/>
        </authorList>
    </citation>
    <scope>NUCLEOTIDE SEQUENCE [LARGE SCALE GENOMIC DNA]</scope>
    <source>
        <strain evidence="3">TgCatPRC2</strain>
    </source>
</reference>
<dbReference type="VEuPathDB" id="ToxoDB:TGPRC2_224160B"/>
<protein>
    <submittedName>
        <fullName evidence="2">Uncharacterized protein</fullName>
    </submittedName>
</protein>
<comment type="caution">
    <text evidence="2">The sequence shown here is derived from an EMBL/GenBank/DDBJ whole genome shotgun (WGS) entry which is preliminary data.</text>
</comment>
<evidence type="ECO:0000256" key="1">
    <source>
        <dbReference type="SAM" id="MobiDB-lite"/>
    </source>
</evidence>
<organism evidence="2 3">
    <name type="scientific">Toxoplasma gondii TgCatPRC2</name>
    <dbReference type="NCBI Taxonomy" id="1130821"/>
    <lineage>
        <taxon>Eukaryota</taxon>
        <taxon>Sar</taxon>
        <taxon>Alveolata</taxon>
        <taxon>Apicomplexa</taxon>
        <taxon>Conoidasida</taxon>
        <taxon>Coccidia</taxon>
        <taxon>Eucoccidiorida</taxon>
        <taxon>Eimeriorina</taxon>
        <taxon>Sarcocystidae</taxon>
        <taxon>Toxoplasma</taxon>
    </lineage>
</organism>
<gene>
    <name evidence="2" type="ORF">TGPRC2_224160B</name>
</gene>
<dbReference type="EMBL" id="AHZP02000150">
    <property type="protein sequence ID" value="KYK71741.1"/>
    <property type="molecule type" value="Genomic_DNA"/>
</dbReference>
<accession>A0A151HRC3</accession>
<feature type="non-terminal residue" evidence="2">
    <location>
        <position position="1"/>
    </location>
</feature>
<dbReference type="Proteomes" id="UP000075225">
    <property type="component" value="Unassembled WGS sequence"/>
</dbReference>
<evidence type="ECO:0000313" key="2">
    <source>
        <dbReference type="EMBL" id="KYK71741.1"/>
    </source>
</evidence>
<proteinExistence type="predicted"/>
<sequence>GDVYVTVCLPKMMEVSAPLAFARTESLPDVYVHPTARLSNSAVDLLSCASAMPPARRGVGAEPGEQEGDRDKTTVSFSSAKGQEARSVLERHALPPLVVSCVPPLGVHSYLLCKYRFGSLPFYPMK</sequence>
<evidence type="ECO:0000313" key="3">
    <source>
        <dbReference type="Proteomes" id="UP000075225"/>
    </source>
</evidence>
<name>A0A151HRC3_TOXGO</name>
<feature type="non-terminal residue" evidence="2">
    <location>
        <position position="126"/>
    </location>
</feature>
<dbReference type="AlphaFoldDB" id="A0A151HRC3"/>
<feature type="region of interest" description="Disordered" evidence="1">
    <location>
        <begin position="53"/>
        <end position="80"/>
    </location>
</feature>